<keyword evidence="2" id="KW-0560">Oxidoreductase</keyword>
<evidence type="ECO:0000313" key="4">
    <source>
        <dbReference type="EMBL" id="SEM78981.1"/>
    </source>
</evidence>
<dbReference type="RefSeq" id="WP_091843879.1">
    <property type="nucleotide sequence ID" value="NZ_FOCM01000001.1"/>
</dbReference>
<dbReference type="Pfam" id="PF20256">
    <property type="entry name" value="MoCoBD_2"/>
    <property type="match status" value="1"/>
</dbReference>
<dbReference type="Pfam" id="PF02738">
    <property type="entry name" value="MoCoBD_1"/>
    <property type="match status" value="1"/>
</dbReference>
<keyword evidence="5" id="KW-1185">Reference proteome</keyword>
<proteinExistence type="predicted"/>
<dbReference type="InterPro" id="IPR000674">
    <property type="entry name" value="Ald_Oxase/Xan_DH_a/b"/>
</dbReference>
<dbReference type="SUPFAM" id="SSF56003">
    <property type="entry name" value="Molybdenum cofactor-binding domain"/>
    <property type="match status" value="1"/>
</dbReference>
<dbReference type="Proteomes" id="UP000199372">
    <property type="component" value="Unassembled WGS sequence"/>
</dbReference>
<dbReference type="InterPro" id="IPR016208">
    <property type="entry name" value="Ald_Oxase/xanthine_DH-like"/>
</dbReference>
<sequence length="767" mass="82581">MQSFGKSQSVTRREDQRLLTGHGRYVDDIAPEGALFAAFVRSPVGHAELRGIDTDEARGLPGVVDILTADDCAAMGLTLGMQFTCVPTQDGGKGTAPERPFLARGRVRFVGEPVAMVLAETELQARDAAVAVMLDLEDLPAHMDLSTGGEALHDVAPDNLAFDYGKGDEAGVARAVRDAAHVVRLRVEDNRIMVSSMEGRGCWAEWADDRLHVCFSGQGVWGLKGELAANFGLNPEQVRTSNPDVGGGFGMKGFNYPEYFAVAAGAMKAGRPVRWMSDRTEAMLSDNGGRDLVHDAMLAFDEDLKITAYSVENTCNIGAYNSNFAQMIQTELFSRVLMGTYDVQTTWLRTRGIYTNTAPVDAYRGAGRPEAIFTLERVMSRAARELGVDPHELRRRNFIKPDQFPYVSATGETYDVGDFAATMAKGEDIGDMAGFAERRAASEAAGKLRGIGSCYYIESILGDPTEHVKIAFHEDGTASIFVGTQSNGQGHETVFPQFLSDHTGIPVDKIHFVQGDSDAIPKGGGTGGSRSVTVQNNATYGTAKRMISEFSAFLADEMGVGTDDVRFDDERFRVTGSNDAPTMLDLAALARERGREDLLTFTGSEKLPGRSYPNGLHLTEVEIDPETGDTRVVKYSVCDDFGNLINPMLAEGQVHGGVVQGIGQAIQERVVYDEDGQLLTASFMDYGVPRATDVPMMAFSTNPVPSTANPLGMKGCGEAGTVGALAAVANAVEDALWDLGVRQVDLPFTPARVWTLLNDAQDAVAAE</sequence>
<dbReference type="PANTHER" id="PTHR11908:SF132">
    <property type="entry name" value="ALDEHYDE OXIDASE 1-RELATED"/>
    <property type="match status" value="1"/>
</dbReference>
<evidence type="ECO:0000256" key="1">
    <source>
        <dbReference type="ARBA" id="ARBA00022505"/>
    </source>
</evidence>
<dbReference type="InterPro" id="IPR036856">
    <property type="entry name" value="Ald_Oxase/Xan_DH_a/b_sf"/>
</dbReference>
<dbReference type="SMART" id="SM01008">
    <property type="entry name" value="Ald_Xan_dh_C"/>
    <property type="match status" value="1"/>
</dbReference>
<dbReference type="OrthoDB" id="9758509at2"/>
<dbReference type="Gene3D" id="3.30.365.10">
    <property type="entry name" value="Aldehyde oxidase/xanthine dehydrogenase, molybdopterin binding domain"/>
    <property type="match status" value="4"/>
</dbReference>
<organism evidence="4 5">
    <name type="scientific">Palleronia pelagia</name>
    <dbReference type="NCBI Taxonomy" id="387096"/>
    <lineage>
        <taxon>Bacteria</taxon>
        <taxon>Pseudomonadati</taxon>
        <taxon>Pseudomonadota</taxon>
        <taxon>Alphaproteobacteria</taxon>
        <taxon>Rhodobacterales</taxon>
        <taxon>Roseobacteraceae</taxon>
        <taxon>Palleronia</taxon>
    </lineage>
</organism>
<name>A0A1H8B7Q1_9RHOB</name>
<dbReference type="Pfam" id="PF01315">
    <property type="entry name" value="Ald_Xan_dh_C"/>
    <property type="match status" value="1"/>
</dbReference>
<accession>A0A1H8B7Q1</accession>
<dbReference type="GO" id="GO:0005506">
    <property type="term" value="F:iron ion binding"/>
    <property type="evidence" value="ECO:0007669"/>
    <property type="project" value="InterPro"/>
</dbReference>
<feature type="domain" description="Aldehyde oxidase/xanthine dehydrogenase a/b hammerhead" evidence="3">
    <location>
        <begin position="20"/>
        <end position="140"/>
    </location>
</feature>
<dbReference type="GO" id="GO:0016491">
    <property type="term" value="F:oxidoreductase activity"/>
    <property type="evidence" value="ECO:0007669"/>
    <property type="project" value="UniProtKB-KW"/>
</dbReference>
<dbReference type="InterPro" id="IPR008274">
    <property type="entry name" value="AldOxase/xan_DH_MoCoBD1"/>
</dbReference>
<dbReference type="Gene3D" id="3.90.1170.50">
    <property type="entry name" value="Aldehyde oxidase/xanthine dehydrogenase, a/b hammerhead"/>
    <property type="match status" value="1"/>
</dbReference>
<dbReference type="PANTHER" id="PTHR11908">
    <property type="entry name" value="XANTHINE DEHYDROGENASE"/>
    <property type="match status" value="1"/>
</dbReference>
<reference evidence="5" key="1">
    <citation type="submission" date="2016-10" db="EMBL/GenBank/DDBJ databases">
        <authorList>
            <person name="Varghese N."/>
            <person name="Submissions S."/>
        </authorList>
    </citation>
    <scope>NUCLEOTIDE SEQUENCE [LARGE SCALE GENOMIC DNA]</scope>
    <source>
        <strain evidence="5">DSM 26893</strain>
    </source>
</reference>
<evidence type="ECO:0000259" key="3">
    <source>
        <dbReference type="SMART" id="SM01008"/>
    </source>
</evidence>
<dbReference type="AlphaFoldDB" id="A0A1H8B7Q1"/>
<evidence type="ECO:0000256" key="2">
    <source>
        <dbReference type="ARBA" id="ARBA00023002"/>
    </source>
</evidence>
<gene>
    <name evidence="4" type="ORF">SAMN04488011_101477</name>
</gene>
<dbReference type="InterPro" id="IPR037165">
    <property type="entry name" value="AldOxase/xan_DH_Mopterin-bd_sf"/>
</dbReference>
<keyword evidence="1" id="KW-0500">Molybdenum</keyword>
<evidence type="ECO:0000313" key="5">
    <source>
        <dbReference type="Proteomes" id="UP000199372"/>
    </source>
</evidence>
<dbReference type="InterPro" id="IPR046867">
    <property type="entry name" value="AldOxase/xan_DH_MoCoBD2"/>
</dbReference>
<dbReference type="SUPFAM" id="SSF54665">
    <property type="entry name" value="CO dehydrogenase molybdoprotein N-domain-like"/>
    <property type="match status" value="1"/>
</dbReference>
<protein>
    <submittedName>
        <fullName evidence="4">Carbon-monoxide dehydrogenase large subunit</fullName>
    </submittedName>
</protein>
<dbReference type="EMBL" id="FOCM01000001">
    <property type="protein sequence ID" value="SEM78981.1"/>
    <property type="molecule type" value="Genomic_DNA"/>
</dbReference>